<dbReference type="SUPFAM" id="SSF56496">
    <property type="entry name" value="Fibrinogen C-terminal domain-like"/>
    <property type="match status" value="1"/>
</dbReference>
<dbReference type="Proteomes" id="UP000230423">
    <property type="component" value="Unassembled WGS sequence"/>
</dbReference>
<evidence type="ECO:0000313" key="2">
    <source>
        <dbReference type="EMBL" id="PIO64912.1"/>
    </source>
</evidence>
<dbReference type="Pfam" id="PF00147">
    <property type="entry name" value="Fibrinogen_C"/>
    <property type="match status" value="1"/>
</dbReference>
<dbReference type="GO" id="GO:0005615">
    <property type="term" value="C:extracellular space"/>
    <property type="evidence" value="ECO:0007669"/>
    <property type="project" value="TreeGrafter"/>
</dbReference>
<dbReference type="Gene3D" id="3.90.215.10">
    <property type="entry name" value="Gamma Fibrinogen, chain A, domain 1"/>
    <property type="match status" value="1"/>
</dbReference>
<dbReference type="SMART" id="SM00186">
    <property type="entry name" value="FBG"/>
    <property type="match status" value="1"/>
</dbReference>
<accession>A0A2G9U5D1</accession>
<dbReference type="InterPro" id="IPR036056">
    <property type="entry name" value="Fibrinogen-like_C"/>
</dbReference>
<dbReference type="OrthoDB" id="7972392at2759"/>
<dbReference type="PANTHER" id="PTHR19143:SF327">
    <property type="entry name" value="FI21813P1-RELATED"/>
    <property type="match status" value="1"/>
</dbReference>
<dbReference type="NCBIfam" id="NF040941">
    <property type="entry name" value="GGGWT_bact"/>
    <property type="match status" value="1"/>
</dbReference>
<gene>
    <name evidence="2" type="ORF">TELCIR_13440</name>
</gene>
<dbReference type="PROSITE" id="PS51406">
    <property type="entry name" value="FIBRINOGEN_C_2"/>
    <property type="match status" value="1"/>
</dbReference>
<dbReference type="EMBL" id="KZ349461">
    <property type="protein sequence ID" value="PIO64912.1"/>
    <property type="molecule type" value="Genomic_DNA"/>
</dbReference>
<dbReference type="InterPro" id="IPR050373">
    <property type="entry name" value="Fibrinogen_C-term_domain"/>
</dbReference>
<dbReference type="PANTHER" id="PTHR19143">
    <property type="entry name" value="FIBRINOGEN/TENASCIN/ANGIOPOEITIN"/>
    <property type="match status" value="1"/>
</dbReference>
<evidence type="ECO:0000259" key="1">
    <source>
        <dbReference type="PROSITE" id="PS51406"/>
    </source>
</evidence>
<dbReference type="InterPro" id="IPR014716">
    <property type="entry name" value="Fibrinogen_a/b/g_C_1"/>
</dbReference>
<dbReference type="AlphaFoldDB" id="A0A2G9U5D1"/>
<name>A0A2G9U5D1_TELCI</name>
<reference evidence="2 3" key="1">
    <citation type="submission" date="2015-09" db="EMBL/GenBank/DDBJ databases">
        <title>Draft genome of the parasitic nematode Teladorsagia circumcincta isolate WARC Sus (inbred).</title>
        <authorList>
            <person name="Mitreva M."/>
        </authorList>
    </citation>
    <scope>NUCLEOTIDE SEQUENCE [LARGE SCALE GENOMIC DNA]</scope>
    <source>
        <strain evidence="2 3">S</strain>
    </source>
</reference>
<proteinExistence type="predicted"/>
<dbReference type="InterPro" id="IPR002181">
    <property type="entry name" value="Fibrinogen_a/b/g_C_dom"/>
</dbReference>
<organism evidence="2 3">
    <name type="scientific">Teladorsagia circumcincta</name>
    <name type="common">Brown stomach worm</name>
    <name type="synonym">Ostertagia circumcincta</name>
    <dbReference type="NCBI Taxonomy" id="45464"/>
    <lineage>
        <taxon>Eukaryota</taxon>
        <taxon>Metazoa</taxon>
        <taxon>Ecdysozoa</taxon>
        <taxon>Nematoda</taxon>
        <taxon>Chromadorea</taxon>
        <taxon>Rhabditida</taxon>
        <taxon>Rhabditina</taxon>
        <taxon>Rhabditomorpha</taxon>
        <taxon>Strongyloidea</taxon>
        <taxon>Trichostrongylidae</taxon>
        <taxon>Teladorsagia</taxon>
    </lineage>
</organism>
<evidence type="ECO:0000313" key="3">
    <source>
        <dbReference type="Proteomes" id="UP000230423"/>
    </source>
</evidence>
<sequence>MTDCADWYTAGYRDDGEYSIVLNGEPHKVYCDMNTADGGWVVFQRRVDGNDSFWDHNWNEYRNGFGAMGPNERKKTLYKSKIAYFEQPHGRIYKSALRTSHARKRRERLKNLSRVPHSQKLEKIEQWLKAM</sequence>
<protein>
    <recommendedName>
        <fullName evidence="1">Fibrinogen C-terminal domain-containing protein</fullName>
    </recommendedName>
</protein>
<feature type="domain" description="Fibrinogen C-terminal" evidence="1">
    <location>
        <begin position="1"/>
        <end position="66"/>
    </location>
</feature>
<keyword evidence="3" id="KW-1185">Reference proteome</keyword>